<dbReference type="OrthoDB" id="194443at2759"/>
<feature type="compositionally biased region" description="Polar residues" evidence="1">
    <location>
        <begin position="42"/>
        <end position="54"/>
    </location>
</feature>
<dbReference type="Pfam" id="PF00651">
    <property type="entry name" value="BTB"/>
    <property type="match status" value="1"/>
</dbReference>
<proteinExistence type="predicted"/>
<dbReference type="SUPFAM" id="SSF54695">
    <property type="entry name" value="POZ domain"/>
    <property type="match status" value="1"/>
</dbReference>
<dbReference type="PANTHER" id="PTHR47843">
    <property type="entry name" value="BTB DOMAIN-CONTAINING PROTEIN-RELATED"/>
    <property type="match status" value="1"/>
</dbReference>
<keyword evidence="4" id="KW-1185">Reference proteome</keyword>
<dbReference type="InterPro" id="IPR011333">
    <property type="entry name" value="SKP1/BTB/POZ_sf"/>
</dbReference>
<evidence type="ECO:0000313" key="4">
    <source>
        <dbReference type="Proteomes" id="UP000235371"/>
    </source>
</evidence>
<dbReference type="GeneID" id="36590601"/>
<dbReference type="CDD" id="cd18186">
    <property type="entry name" value="BTB_POZ_ZBTB_KLHL-like"/>
    <property type="match status" value="1"/>
</dbReference>
<dbReference type="RefSeq" id="XP_024741685.1">
    <property type="nucleotide sequence ID" value="XM_024882524.1"/>
</dbReference>
<dbReference type="EMBL" id="KZ613747">
    <property type="protein sequence ID" value="PMD64781.1"/>
    <property type="molecule type" value="Genomic_DNA"/>
</dbReference>
<evidence type="ECO:0000256" key="1">
    <source>
        <dbReference type="SAM" id="MobiDB-lite"/>
    </source>
</evidence>
<dbReference type="PROSITE" id="PS50097">
    <property type="entry name" value="BTB"/>
    <property type="match status" value="1"/>
</dbReference>
<feature type="domain" description="BTB" evidence="2">
    <location>
        <begin position="88"/>
        <end position="157"/>
    </location>
</feature>
<evidence type="ECO:0000313" key="3">
    <source>
        <dbReference type="EMBL" id="PMD64781.1"/>
    </source>
</evidence>
<gene>
    <name evidence="3" type="ORF">K444DRAFT_625418</name>
</gene>
<name>A0A2J6TP30_9HELO</name>
<dbReference type="Gene3D" id="3.30.710.10">
    <property type="entry name" value="Potassium Channel Kv1.1, Chain A"/>
    <property type="match status" value="1"/>
</dbReference>
<dbReference type="PANTHER" id="PTHR47843:SF2">
    <property type="entry name" value="BTB DOMAIN-CONTAINING PROTEIN"/>
    <property type="match status" value="1"/>
</dbReference>
<sequence length="255" mass="27966">MVILPRISTLYSSSHQKEGFSSVLVSTLTRVIRKLSHSIATTSTTANPTRSLSEATPAINSKRKRSSEDSSGGMGANMRAPYFSAPTELVTFLVGRDEEPFAVHKEFACCYSPVLRAAFTGPFLEGQSNTYRHDYVNPSVFYLLVQWLYTQKIDPHIEIDSVLESAENVNENGVCDREKLGAVDGAADAGTNDGGCDKASEAWRAQDLEYAQLWVAGDRLLMSHLQNAVWISSPSFLSSNIPPVVVHSYFPSPVK</sequence>
<reference evidence="3 4" key="1">
    <citation type="submission" date="2016-04" db="EMBL/GenBank/DDBJ databases">
        <title>A degradative enzymes factory behind the ericoid mycorrhizal symbiosis.</title>
        <authorList>
            <consortium name="DOE Joint Genome Institute"/>
            <person name="Martino E."/>
            <person name="Morin E."/>
            <person name="Grelet G."/>
            <person name="Kuo A."/>
            <person name="Kohler A."/>
            <person name="Daghino S."/>
            <person name="Barry K."/>
            <person name="Choi C."/>
            <person name="Cichocki N."/>
            <person name="Clum A."/>
            <person name="Copeland A."/>
            <person name="Hainaut M."/>
            <person name="Haridas S."/>
            <person name="Labutti K."/>
            <person name="Lindquist E."/>
            <person name="Lipzen A."/>
            <person name="Khouja H.-R."/>
            <person name="Murat C."/>
            <person name="Ohm R."/>
            <person name="Olson A."/>
            <person name="Spatafora J."/>
            <person name="Veneault-Fourrey C."/>
            <person name="Henrissat B."/>
            <person name="Grigoriev I."/>
            <person name="Martin F."/>
            <person name="Perotto S."/>
        </authorList>
    </citation>
    <scope>NUCLEOTIDE SEQUENCE [LARGE SCALE GENOMIC DNA]</scope>
    <source>
        <strain evidence="3 4">E</strain>
    </source>
</reference>
<dbReference type="InParanoid" id="A0A2J6TP30"/>
<protein>
    <recommendedName>
        <fullName evidence="2">BTB domain-containing protein</fullName>
    </recommendedName>
</protein>
<evidence type="ECO:0000259" key="2">
    <source>
        <dbReference type="PROSITE" id="PS50097"/>
    </source>
</evidence>
<accession>A0A2J6TP30</accession>
<feature type="region of interest" description="Disordered" evidence="1">
    <location>
        <begin position="42"/>
        <end position="77"/>
    </location>
</feature>
<organism evidence="3 4">
    <name type="scientific">Hyaloscypha bicolor E</name>
    <dbReference type="NCBI Taxonomy" id="1095630"/>
    <lineage>
        <taxon>Eukaryota</taxon>
        <taxon>Fungi</taxon>
        <taxon>Dikarya</taxon>
        <taxon>Ascomycota</taxon>
        <taxon>Pezizomycotina</taxon>
        <taxon>Leotiomycetes</taxon>
        <taxon>Helotiales</taxon>
        <taxon>Hyaloscyphaceae</taxon>
        <taxon>Hyaloscypha</taxon>
        <taxon>Hyaloscypha bicolor</taxon>
    </lineage>
</organism>
<dbReference type="AlphaFoldDB" id="A0A2J6TP30"/>
<dbReference type="InterPro" id="IPR000210">
    <property type="entry name" value="BTB/POZ_dom"/>
</dbReference>
<dbReference type="Proteomes" id="UP000235371">
    <property type="component" value="Unassembled WGS sequence"/>
</dbReference>